<keyword evidence="2" id="KW-0812">Transmembrane</keyword>
<name>A0ABY3RNZ7_9MICO</name>
<gene>
    <name evidence="3" type="ORF">K8F61_13275</name>
</gene>
<feature type="region of interest" description="Disordered" evidence="1">
    <location>
        <begin position="1"/>
        <end position="23"/>
    </location>
</feature>
<evidence type="ECO:0008006" key="5">
    <source>
        <dbReference type="Google" id="ProtNLM"/>
    </source>
</evidence>
<evidence type="ECO:0000313" key="4">
    <source>
        <dbReference type="Proteomes" id="UP001199642"/>
    </source>
</evidence>
<dbReference type="Proteomes" id="UP001199642">
    <property type="component" value="Chromosome"/>
</dbReference>
<sequence length="194" mass="20368">MTTPTLTLPTSFVEPPAASATTATTHRPLTALEAARRLLTGAERRVGAIARRVALPVLSGGLALIMIWFGAPKLIPGGSPAEAIAVDTVSLLSGGLVTGDLARLMLGLLEVGLGVALLVPRLRFLALVAMLGHMCATFTPLFLFPELTWHAPFVGSLEGQYILKNILIVGVILVLLGFSRDRRPGRPHAPGLDG</sequence>
<protein>
    <recommendedName>
        <fullName evidence="5">Doxx family protein</fullName>
    </recommendedName>
</protein>
<proteinExistence type="predicted"/>
<feature type="transmembrane region" description="Helical" evidence="2">
    <location>
        <begin position="101"/>
        <end position="119"/>
    </location>
</feature>
<keyword evidence="2" id="KW-0472">Membrane</keyword>
<evidence type="ECO:0000256" key="1">
    <source>
        <dbReference type="SAM" id="MobiDB-lite"/>
    </source>
</evidence>
<organism evidence="3 4">
    <name type="scientific">Microbacterium resistens</name>
    <dbReference type="NCBI Taxonomy" id="156977"/>
    <lineage>
        <taxon>Bacteria</taxon>
        <taxon>Bacillati</taxon>
        <taxon>Actinomycetota</taxon>
        <taxon>Actinomycetes</taxon>
        <taxon>Micrococcales</taxon>
        <taxon>Microbacteriaceae</taxon>
        <taxon>Microbacterium</taxon>
    </lineage>
</organism>
<feature type="compositionally biased region" description="Polar residues" evidence="1">
    <location>
        <begin position="1"/>
        <end position="10"/>
    </location>
</feature>
<feature type="transmembrane region" description="Helical" evidence="2">
    <location>
        <begin position="53"/>
        <end position="71"/>
    </location>
</feature>
<keyword evidence="4" id="KW-1185">Reference proteome</keyword>
<reference evidence="3 4" key="1">
    <citation type="submission" date="2023-01" db="EMBL/GenBank/DDBJ databases">
        <title>Characterization of estradiol degrading bacteria Microbacterium sp. MZT7 and reveal degrading genes through genome analysis.</title>
        <authorList>
            <person name="Hao P."/>
            <person name="Gao Y."/>
        </authorList>
    </citation>
    <scope>NUCLEOTIDE SEQUENCE [LARGE SCALE GENOMIC DNA]</scope>
    <source>
        <strain evidence="3 4">MZT7</strain>
    </source>
</reference>
<feature type="transmembrane region" description="Helical" evidence="2">
    <location>
        <begin position="124"/>
        <end position="142"/>
    </location>
</feature>
<accession>A0ABY3RNZ7</accession>
<evidence type="ECO:0000256" key="2">
    <source>
        <dbReference type="SAM" id="Phobius"/>
    </source>
</evidence>
<dbReference type="EMBL" id="CP082781">
    <property type="protein sequence ID" value="UGS25637.1"/>
    <property type="molecule type" value="Genomic_DNA"/>
</dbReference>
<keyword evidence="2" id="KW-1133">Transmembrane helix</keyword>
<dbReference type="RefSeq" id="WP_067247859.1">
    <property type="nucleotide sequence ID" value="NZ_CP082781.1"/>
</dbReference>
<feature type="transmembrane region" description="Helical" evidence="2">
    <location>
        <begin position="162"/>
        <end position="178"/>
    </location>
</feature>
<evidence type="ECO:0000313" key="3">
    <source>
        <dbReference type="EMBL" id="UGS25637.1"/>
    </source>
</evidence>